<dbReference type="AlphaFoldDB" id="A0AAW1V1I4"/>
<accession>A0AAW1V1I4</accession>
<keyword evidence="2" id="KW-1185">Reference proteome</keyword>
<evidence type="ECO:0000313" key="2">
    <source>
        <dbReference type="Proteomes" id="UP001431783"/>
    </source>
</evidence>
<gene>
    <name evidence="1" type="ORF">WA026_006912</name>
</gene>
<name>A0AAW1V1I4_9CUCU</name>
<dbReference type="Proteomes" id="UP001431783">
    <property type="component" value="Unassembled WGS sequence"/>
</dbReference>
<comment type="caution">
    <text evidence="1">The sequence shown here is derived from an EMBL/GenBank/DDBJ whole genome shotgun (WGS) entry which is preliminary data.</text>
</comment>
<organism evidence="1 2">
    <name type="scientific">Henosepilachna vigintioctopunctata</name>
    <dbReference type="NCBI Taxonomy" id="420089"/>
    <lineage>
        <taxon>Eukaryota</taxon>
        <taxon>Metazoa</taxon>
        <taxon>Ecdysozoa</taxon>
        <taxon>Arthropoda</taxon>
        <taxon>Hexapoda</taxon>
        <taxon>Insecta</taxon>
        <taxon>Pterygota</taxon>
        <taxon>Neoptera</taxon>
        <taxon>Endopterygota</taxon>
        <taxon>Coleoptera</taxon>
        <taxon>Polyphaga</taxon>
        <taxon>Cucujiformia</taxon>
        <taxon>Coccinelloidea</taxon>
        <taxon>Coccinellidae</taxon>
        <taxon>Epilachninae</taxon>
        <taxon>Epilachnini</taxon>
        <taxon>Henosepilachna</taxon>
    </lineage>
</organism>
<dbReference type="EMBL" id="JARQZJ010000123">
    <property type="protein sequence ID" value="KAK9889557.1"/>
    <property type="molecule type" value="Genomic_DNA"/>
</dbReference>
<reference evidence="1 2" key="1">
    <citation type="submission" date="2023-03" db="EMBL/GenBank/DDBJ databases">
        <title>Genome insight into feeding habits of ladybird beetles.</title>
        <authorList>
            <person name="Li H.-S."/>
            <person name="Huang Y.-H."/>
            <person name="Pang H."/>
        </authorList>
    </citation>
    <scope>NUCLEOTIDE SEQUENCE [LARGE SCALE GENOMIC DNA]</scope>
    <source>
        <strain evidence="1">SYSU_2023b</strain>
        <tissue evidence="1">Whole body</tissue>
    </source>
</reference>
<sequence length="71" mass="8416">MRRKDGNAIRTWEAIRSNRNSKNFHIKLQIPHKSTMAADIPRADYTSMRKRKAGHDVLMEIWYTSMPDKKD</sequence>
<evidence type="ECO:0000313" key="1">
    <source>
        <dbReference type="EMBL" id="KAK9889557.1"/>
    </source>
</evidence>
<proteinExistence type="predicted"/>
<protein>
    <submittedName>
        <fullName evidence="1">Uncharacterized protein</fullName>
    </submittedName>
</protein>